<dbReference type="EMBL" id="CP001778">
    <property type="protein sequence ID" value="ADD41306.1"/>
    <property type="molecule type" value="Genomic_DNA"/>
</dbReference>
<comment type="similarity">
    <text evidence="1 3">Belongs to the aldehyde dehydrogenase family.</text>
</comment>
<evidence type="ECO:0000256" key="4">
    <source>
        <dbReference type="PIRSR" id="PIRSR036492-1"/>
    </source>
</evidence>
<dbReference type="PROSITE" id="PS00070">
    <property type="entry name" value="ALDEHYDE_DEHYDR_CYS"/>
    <property type="match status" value="1"/>
</dbReference>
<dbReference type="Gene3D" id="3.40.605.10">
    <property type="entry name" value="Aldehyde Dehydrogenase, Chain A, domain 1"/>
    <property type="match status" value="1"/>
</dbReference>
<dbReference type="CDD" id="cd07099">
    <property type="entry name" value="ALDH_DDALDH"/>
    <property type="match status" value="1"/>
</dbReference>
<feature type="active site" evidence="4">
    <location>
        <position position="240"/>
    </location>
</feature>
<sequence>MSTAAPQISDGYLISTHPGNGSEVGRFAVDDAESVAKAVARARDAQTWWANLGFTQRRKLLLECRAEMARRIKDLVRLIRAETGKSVNDAFTEVAGCFENLAWAPKNARRVLGPRRRRGSLSMIDHSAYVEYRPYGVVAVIGPWNYPMYTVMGSVVYALAAGNTVVLKPSEYTPAVGQWLADVIDEVVGRPIVTVVHGLGETGAALCESEVDKIAFTGSVPTARKVAMAAAKRLIPVLIEGGGKDAAIVDVDADLDKTAEQLLWGAFTNAGQTCIGYERAYVPESIATELIDKLVKQATGIKVGDGEDAQIGPITMPRQIDVIAAHIDDALNRGATAVVGGREAVQPPYVHPTILVDVPEDSRAVTEETFGPVLVVNTVADAEEGLRRANATEYGLGGAVFGKRNAMSLARRMRSGMTSINSGFAFAGLPSLPFGGVGSSGYGRAHGDDGLREFAVVKSIAKRRAPGVIPVFSLNRKASHNKLIERIITFGSGKPRPRR</sequence>
<dbReference type="OrthoDB" id="6882680at2"/>
<keyword evidence="7" id="KW-1185">Reference proteome</keyword>
<evidence type="ECO:0000313" key="6">
    <source>
        <dbReference type="EMBL" id="ADD41306.1"/>
    </source>
</evidence>
<dbReference type="RefSeq" id="WP_013016877.1">
    <property type="nucleotide sequence ID" value="NC_013947.1"/>
</dbReference>
<organism evidence="6 7">
    <name type="scientific">Stackebrandtia nassauensis (strain DSM 44728 / CIP 108903 / NRRL B-16338 / NBRC 102104 / LLR-40K-21)</name>
    <dbReference type="NCBI Taxonomy" id="446470"/>
    <lineage>
        <taxon>Bacteria</taxon>
        <taxon>Bacillati</taxon>
        <taxon>Actinomycetota</taxon>
        <taxon>Actinomycetes</taxon>
        <taxon>Glycomycetales</taxon>
        <taxon>Glycomycetaceae</taxon>
        <taxon>Stackebrandtia</taxon>
    </lineage>
</organism>
<dbReference type="InterPro" id="IPR012394">
    <property type="entry name" value="Aldehyde_DH_NAD(P)"/>
</dbReference>
<dbReference type="Proteomes" id="UP000000844">
    <property type="component" value="Chromosome"/>
</dbReference>
<dbReference type="GO" id="GO:0006081">
    <property type="term" value="P:aldehyde metabolic process"/>
    <property type="evidence" value="ECO:0007669"/>
    <property type="project" value="InterPro"/>
</dbReference>
<proteinExistence type="inferred from homology"/>
<dbReference type="InterPro" id="IPR016161">
    <property type="entry name" value="Ald_DH/histidinol_DH"/>
</dbReference>
<protein>
    <recommendedName>
        <fullName evidence="3">Aldehyde dehydrogenase</fullName>
    </recommendedName>
</protein>
<dbReference type="PIRSF" id="PIRSF036492">
    <property type="entry name" value="ALDH"/>
    <property type="match status" value="1"/>
</dbReference>
<evidence type="ECO:0000259" key="5">
    <source>
        <dbReference type="Pfam" id="PF00171"/>
    </source>
</evidence>
<dbReference type="GO" id="GO:0016620">
    <property type="term" value="F:oxidoreductase activity, acting on the aldehyde or oxo group of donors, NAD or NADP as acceptor"/>
    <property type="evidence" value="ECO:0007669"/>
    <property type="project" value="InterPro"/>
</dbReference>
<dbReference type="InterPro" id="IPR016160">
    <property type="entry name" value="Ald_DH_CS_CYS"/>
</dbReference>
<dbReference type="SUPFAM" id="SSF53720">
    <property type="entry name" value="ALDH-like"/>
    <property type="match status" value="1"/>
</dbReference>
<accession>D3PWE9</accession>
<reference evidence="6 7" key="1">
    <citation type="journal article" date="2009" name="Stand. Genomic Sci.">
        <title>Complete genome sequence of Stackebrandtia nassauensis type strain (LLR-40K-21).</title>
        <authorList>
            <person name="Munk C."/>
            <person name="Lapidus A."/>
            <person name="Copeland A."/>
            <person name="Jando M."/>
            <person name="Mayilraj S."/>
            <person name="Glavina Del Rio T."/>
            <person name="Nolan M."/>
            <person name="Chen F."/>
            <person name="Lucas S."/>
            <person name="Tice H."/>
            <person name="Cheng J.F."/>
            <person name="Han C."/>
            <person name="Detter J.C."/>
            <person name="Bruce D."/>
            <person name="Goodwin L."/>
            <person name="Chain P."/>
            <person name="Pitluck S."/>
            <person name="Goker M."/>
            <person name="Ovchinikova G."/>
            <person name="Pati A."/>
            <person name="Ivanova N."/>
            <person name="Mavromatis K."/>
            <person name="Chen A."/>
            <person name="Palaniappan K."/>
            <person name="Land M."/>
            <person name="Hauser L."/>
            <person name="Chang Y.J."/>
            <person name="Jeffries C.D."/>
            <person name="Bristow J."/>
            <person name="Eisen J.A."/>
            <person name="Markowitz V."/>
            <person name="Hugenholtz P."/>
            <person name="Kyrpides N.C."/>
            <person name="Klenk H.P."/>
        </authorList>
    </citation>
    <scope>NUCLEOTIDE SEQUENCE [LARGE SCALE GENOMIC DNA]</scope>
    <source>
        <strain evidence="7">DSM 44728 / CIP 108903 / NRRL B-16338 / NBRC 102104 / LLR-40K-21</strain>
    </source>
</reference>
<dbReference type="eggNOG" id="COG1012">
    <property type="taxonomic scope" value="Bacteria"/>
</dbReference>
<name>D3PWE9_STANL</name>
<dbReference type="AlphaFoldDB" id="D3PWE9"/>
<dbReference type="Pfam" id="PF00171">
    <property type="entry name" value="Aldedh"/>
    <property type="match status" value="1"/>
</dbReference>
<dbReference type="STRING" id="446470.Snas_1603"/>
<gene>
    <name evidence="6" type="ordered locus">Snas_1603</name>
</gene>
<dbReference type="InterPro" id="IPR016163">
    <property type="entry name" value="Ald_DH_C"/>
</dbReference>
<evidence type="ECO:0000256" key="1">
    <source>
        <dbReference type="ARBA" id="ARBA00009986"/>
    </source>
</evidence>
<dbReference type="Gene3D" id="3.40.309.10">
    <property type="entry name" value="Aldehyde Dehydrogenase, Chain A, domain 2"/>
    <property type="match status" value="1"/>
</dbReference>
<feature type="domain" description="Aldehyde dehydrogenase" evidence="5">
    <location>
        <begin position="15"/>
        <end position="460"/>
    </location>
</feature>
<feature type="active site" evidence="4">
    <location>
        <position position="274"/>
    </location>
</feature>
<evidence type="ECO:0000313" key="7">
    <source>
        <dbReference type="Proteomes" id="UP000000844"/>
    </source>
</evidence>
<evidence type="ECO:0000256" key="2">
    <source>
        <dbReference type="ARBA" id="ARBA00023002"/>
    </source>
</evidence>
<dbReference type="InterPro" id="IPR015590">
    <property type="entry name" value="Aldehyde_DH_dom"/>
</dbReference>
<dbReference type="InterPro" id="IPR016162">
    <property type="entry name" value="Ald_DH_N"/>
</dbReference>
<keyword evidence="2 3" id="KW-0560">Oxidoreductase</keyword>
<dbReference type="KEGG" id="sna:Snas_1603"/>
<dbReference type="HOGENOM" id="CLU_005391_1_0_11"/>
<dbReference type="PANTHER" id="PTHR11699">
    <property type="entry name" value="ALDEHYDE DEHYDROGENASE-RELATED"/>
    <property type="match status" value="1"/>
</dbReference>
<evidence type="ECO:0000256" key="3">
    <source>
        <dbReference type="PIRNR" id="PIRNR036492"/>
    </source>
</evidence>